<proteinExistence type="predicted"/>
<reference evidence="3" key="1">
    <citation type="submission" date="2021-01" db="EMBL/GenBank/DDBJ databases">
        <authorList>
            <person name="Corre E."/>
            <person name="Pelletier E."/>
            <person name="Niang G."/>
            <person name="Scheremetjew M."/>
            <person name="Finn R."/>
            <person name="Kale V."/>
            <person name="Holt S."/>
            <person name="Cochrane G."/>
            <person name="Meng A."/>
            <person name="Brown T."/>
            <person name="Cohen L."/>
        </authorList>
    </citation>
    <scope>NUCLEOTIDE SEQUENCE</scope>
    <source>
        <strain evidence="3">GSO104</strain>
    </source>
</reference>
<feature type="region of interest" description="Disordered" evidence="1">
    <location>
        <begin position="44"/>
        <end position="77"/>
    </location>
</feature>
<feature type="chain" id="PRO_5030160864" evidence="2">
    <location>
        <begin position="21"/>
        <end position="308"/>
    </location>
</feature>
<name>A0A6V2APG9_9STRA</name>
<dbReference type="EMBL" id="HBNS01002474">
    <property type="protein sequence ID" value="CAE4581936.1"/>
    <property type="molecule type" value="Transcribed_RNA"/>
</dbReference>
<protein>
    <submittedName>
        <fullName evidence="3">Uncharacterized protein</fullName>
    </submittedName>
</protein>
<feature type="signal peptide" evidence="2">
    <location>
        <begin position="1"/>
        <end position="20"/>
    </location>
</feature>
<organism evidence="3">
    <name type="scientific">Ditylum brightwellii</name>
    <dbReference type="NCBI Taxonomy" id="49249"/>
    <lineage>
        <taxon>Eukaryota</taxon>
        <taxon>Sar</taxon>
        <taxon>Stramenopiles</taxon>
        <taxon>Ochrophyta</taxon>
        <taxon>Bacillariophyta</taxon>
        <taxon>Mediophyceae</taxon>
        <taxon>Lithodesmiophycidae</taxon>
        <taxon>Lithodesmiales</taxon>
        <taxon>Lithodesmiaceae</taxon>
        <taxon>Ditylum</taxon>
    </lineage>
</organism>
<keyword evidence="2" id="KW-0732">Signal</keyword>
<gene>
    <name evidence="3" type="ORF">DBRI00130_LOCUS1994</name>
</gene>
<dbReference type="AlphaFoldDB" id="A0A6V2APG9"/>
<evidence type="ECO:0000313" key="3">
    <source>
        <dbReference type="EMBL" id="CAE4581936.1"/>
    </source>
</evidence>
<evidence type="ECO:0000256" key="1">
    <source>
        <dbReference type="SAM" id="MobiDB-lite"/>
    </source>
</evidence>
<evidence type="ECO:0000256" key="2">
    <source>
        <dbReference type="SAM" id="SignalP"/>
    </source>
</evidence>
<accession>A0A6V2APG9</accession>
<sequence>MAISCLRLLALTLTIQGTTCFSPMQISTGTAKMRYSSELVGMAAKKRSGKSNDRGKSGGGGFGRSSDDIDDSDDKPQTFIEKTYGASAIMPMSDIIDVESAMKDFFDSNEDWHPLFRSIASSSSVPAMDMLVGAGVAEPLLYGEEHGPWKKLDAKPKGDDEINVVSLFLDSSQKSLLDIPVMNVKDDEHDLQFIEEGRRMLAIQRFHVLPGVSSGSVHHHEELFATCWSEVAELRQADEPDTGSIVLLPDYYSLDDLRRFTDMYLQRPLSWLGVDSFFEVATLQRDTMAIRFLHKLTDIPELPPQQEQ</sequence>